<dbReference type="RefSeq" id="WP_126117516.1">
    <property type="nucleotide sequence ID" value="NZ_CP029610.1"/>
</dbReference>
<dbReference type="AlphaFoldDB" id="A0AAE9MBC7"/>
<proteinExistence type="predicted"/>
<name>A0AAE9MBC7_ACIPI</name>
<dbReference type="EMBL" id="CP095407">
    <property type="protein sequence ID" value="USU95564.1"/>
    <property type="molecule type" value="Genomic_DNA"/>
</dbReference>
<sequence length="119" mass="13909">MLLDKISDAKTKYLSYIKPRYIELFGSFEPDILFIDKTLINDEIKKSINVEIILVSEDEHIAWHKKSQIDNVVENGKDGSQDVGLVFYENDEDRGDPRKYIFNDVLCDFEIKAYIEQSK</sequence>
<accession>A0AAE9MBC7</accession>
<organism evidence="1 2">
    <name type="scientific">Acinetobacter pittii</name>
    <name type="common">Acinetobacter genomosp. 3</name>
    <dbReference type="NCBI Taxonomy" id="48296"/>
    <lineage>
        <taxon>Bacteria</taxon>
        <taxon>Pseudomonadati</taxon>
        <taxon>Pseudomonadota</taxon>
        <taxon>Gammaproteobacteria</taxon>
        <taxon>Moraxellales</taxon>
        <taxon>Moraxellaceae</taxon>
        <taxon>Acinetobacter</taxon>
        <taxon>Acinetobacter calcoaceticus/baumannii complex</taxon>
    </lineage>
</organism>
<evidence type="ECO:0000313" key="1">
    <source>
        <dbReference type="EMBL" id="USU95564.1"/>
    </source>
</evidence>
<gene>
    <name evidence="1" type="ORF">MWH18_04685</name>
</gene>
<reference evidence="1" key="1">
    <citation type="submission" date="2022-04" db="EMBL/GenBank/DDBJ databases">
        <title>Emergence of ST220 Acinetobacter pittii strain in bloodstream infection, which co-producing chromosomal NDM-1 and OXA-820 carbapenemases.</title>
        <authorList>
            <person name="Tian C."/>
            <person name="Xing M."/>
            <person name="Fu L."/>
            <person name="Xia D."/>
        </authorList>
    </citation>
    <scope>NUCLEOTIDE SEQUENCE</scope>
    <source>
        <strain evidence="1">TCM</strain>
    </source>
</reference>
<evidence type="ECO:0000313" key="2">
    <source>
        <dbReference type="Proteomes" id="UP001055514"/>
    </source>
</evidence>
<protein>
    <submittedName>
        <fullName evidence="1">Uncharacterized protein</fullName>
    </submittedName>
</protein>
<dbReference type="Proteomes" id="UP001055514">
    <property type="component" value="Chromosome"/>
</dbReference>